<feature type="transmembrane region" description="Helical" evidence="7">
    <location>
        <begin position="281"/>
        <end position="308"/>
    </location>
</feature>
<keyword evidence="5 7" id="KW-0472">Membrane</keyword>
<dbReference type="CDD" id="cd06581">
    <property type="entry name" value="TM_PBP1_LivM_like"/>
    <property type="match status" value="1"/>
</dbReference>
<feature type="transmembrane region" description="Helical" evidence="7">
    <location>
        <begin position="320"/>
        <end position="339"/>
    </location>
</feature>
<evidence type="ECO:0000256" key="4">
    <source>
        <dbReference type="ARBA" id="ARBA00022989"/>
    </source>
</evidence>
<dbReference type="Pfam" id="PF02653">
    <property type="entry name" value="BPD_transp_2"/>
    <property type="match status" value="1"/>
</dbReference>
<dbReference type="EnsemblBacteria" id="BAC90632">
    <property type="protein sequence ID" value="BAC90632"/>
    <property type="gene ID" value="BAC90632"/>
</dbReference>
<dbReference type="Proteomes" id="UP000000557">
    <property type="component" value="Chromosome"/>
</dbReference>
<sequence length="369" mass="39347">MLKSSQFRWGPIGSVAQLPIRQTIFQWSERLPAPLRRYGLLGVGLLIPALMLLTSQPSYLANVAVTVAVYMVLAMGLNIVVGLAGLLDLGYIAFFAVGAYTYAIGAPHGLSFWLALPVAALLAAGFGVLLGAPTLPLRGDYLAIVTLGFGEIIRISLNNLDWLTRGPAGISGVPAPVIPWIGAKGFTWLTLYQPLQLYFIALAFVAFVYWMTSRLKQSRVGRAWVAIREDEIAAAAMGVDTVKLKLLAFATGAALAGMVGVLFAVQLTYVSPDSFTLIESVMVVSMVVLGGMGSVPGVALGALILIVLPEALRGFSEYRLLLFGAAMILVMLIRPQGLLGERQGVPPRPTGAGLEDETPLEVEKRDLPV</sequence>
<dbReference type="EMBL" id="BA000045">
    <property type="protein sequence ID" value="BAC90632.1"/>
    <property type="molecule type" value="Genomic_DNA"/>
</dbReference>
<dbReference type="GO" id="GO:0005886">
    <property type="term" value="C:plasma membrane"/>
    <property type="evidence" value="ECO:0000318"/>
    <property type="project" value="GO_Central"/>
</dbReference>
<protein>
    <submittedName>
        <fullName evidence="8">Glr2691 protein</fullName>
    </submittedName>
</protein>
<evidence type="ECO:0000256" key="6">
    <source>
        <dbReference type="SAM" id="MobiDB-lite"/>
    </source>
</evidence>
<dbReference type="eggNOG" id="COG4177">
    <property type="taxonomic scope" value="Bacteria"/>
</dbReference>
<feature type="transmembrane region" description="Helical" evidence="7">
    <location>
        <begin position="246"/>
        <end position="269"/>
    </location>
</feature>
<evidence type="ECO:0000256" key="7">
    <source>
        <dbReference type="SAM" id="Phobius"/>
    </source>
</evidence>
<dbReference type="AlphaFoldDB" id="Q7NH46"/>
<dbReference type="PATRIC" id="fig|251221.4.peg.2720"/>
<dbReference type="GO" id="GO:0015658">
    <property type="term" value="F:branched-chain amino acid transmembrane transporter activity"/>
    <property type="evidence" value="ECO:0000318"/>
    <property type="project" value="GO_Central"/>
</dbReference>
<keyword evidence="9" id="KW-1185">Reference proteome</keyword>
<accession>Q7NH46</accession>
<dbReference type="PANTHER" id="PTHR30482:SF10">
    <property type="entry name" value="HIGH-AFFINITY BRANCHED-CHAIN AMINO ACID TRANSPORT PROTEIN BRAE"/>
    <property type="match status" value="1"/>
</dbReference>
<name>Q7NH46_GLOVI</name>
<dbReference type="PhylomeDB" id="Q7NH46"/>
<dbReference type="InterPro" id="IPR001851">
    <property type="entry name" value="ABC_transp_permease"/>
</dbReference>
<keyword evidence="4 7" id="KW-1133">Transmembrane helix</keyword>
<evidence type="ECO:0000256" key="5">
    <source>
        <dbReference type="ARBA" id="ARBA00023136"/>
    </source>
</evidence>
<evidence type="ECO:0000256" key="3">
    <source>
        <dbReference type="ARBA" id="ARBA00022692"/>
    </source>
</evidence>
<evidence type="ECO:0000256" key="1">
    <source>
        <dbReference type="ARBA" id="ARBA00004651"/>
    </source>
</evidence>
<dbReference type="InParanoid" id="Q7NH46"/>
<keyword evidence="3 7" id="KW-0812">Transmembrane</keyword>
<feature type="transmembrane region" description="Helical" evidence="7">
    <location>
        <begin position="195"/>
        <end position="212"/>
    </location>
</feature>
<comment type="subcellular location">
    <subcellularLocation>
        <location evidence="1">Cell membrane</location>
        <topology evidence="1">Multi-pass membrane protein</topology>
    </subcellularLocation>
</comment>
<dbReference type="KEGG" id="gvi:glr2691"/>
<organism evidence="8 9">
    <name type="scientific">Gloeobacter violaceus (strain ATCC 29082 / PCC 7421)</name>
    <dbReference type="NCBI Taxonomy" id="251221"/>
    <lineage>
        <taxon>Bacteria</taxon>
        <taxon>Bacillati</taxon>
        <taxon>Cyanobacteriota</taxon>
        <taxon>Cyanophyceae</taxon>
        <taxon>Gloeobacterales</taxon>
        <taxon>Gloeobacteraceae</taxon>
        <taxon>Gloeobacter</taxon>
    </lineage>
</organism>
<feature type="transmembrane region" description="Helical" evidence="7">
    <location>
        <begin position="110"/>
        <end position="132"/>
    </location>
</feature>
<dbReference type="HOGENOM" id="CLU_031365_1_1_3"/>
<dbReference type="InterPro" id="IPR043428">
    <property type="entry name" value="LivM-like"/>
</dbReference>
<dbReference type="OrthoDB" id="9789927at2"/>
<dbReference type="PANTHER" id="PTHR30482">
    <property type="entry name" value="HIGH-AFFINITY BRANCHED-CHAIN AMINO ACID TRANSPORT SYSTEM PERMEASE"/>
    <property type="match status" value="1"/>
</dbReference>
<keyword evidence="2" id="KW-1003">Cell membrane</keyword>
<evidence type="ECO:0000313" key="9">
    <source>
        <dbReference type="Proteomes" id="UP000000557"/>
    </source>
</evidence>
<proteinExistence type="predicted"/>
<dbReference type="STRING" id="251221.gene:10760193"/>
<feature type="transmembrane region" description="Helical" evidence="7">
    <location>
        <begin position="35"/>
        <end position="53"/>
    </location>
</feature>
<evidence type="ECO:0000256" key="2">
    <source>
        <dbReference type="ARBA" id="ARBA00022475"/>
    </source>
</evidence>
<dbReference type="GO" id="GO:0015803">
    <property type="term" value="P:branched-chain amino acid transport"/>
    <property type="evidence" value="ECO:0000318"/>
    <property type="project" value="GO_Central"/>
</dbReference>
<reference evidence="8 9" key="1">
    <citation type="journal article" date="2003" name="DNA Res.">
        <title>Complete genome structure of Gloeobacter violaceus PCC 7421, a cyanobacterium that lacks thylakoids.</title>
        <authorList>
            <person name="Nakamura Y."/>
            <person name="Kaneko T."/>
            <person name="Sato S."/>
            <person name="Mimuro M."/>
            <person name="Miyashita H."/>
            <person name="Tsuchiya T."/>
            <person name="Sasamoto S."/>
            <person name="Watanabe A."/>
            <person name="Kawashima K."/>
            <person name="Kishida Y."/>
            <person name="Kiyokawa C."/>
            <person name="Kohara M."/>
            <person name="Matsumoto M."/>
            <person name="Matsuno A."/>
            <person name="Nakazaki N."/>
            <person name="Shimpo S."/>
            <person name="Takeuchi C."/>
            <person name="Yamada M."/>
            <person name="Tabata S."/>
        </authorList>
    </citation>
    <scope>NUCLEOTIDE SEQUENCE [LARGE SCALE GENOMIC DNA]</scope>
    <source>
        <strain evidence="9">ATCC 29082 / PCC 7421</strain>
    </source>
</reference>
<evidence type="ECO:0000313" key="8">
    <source>
        <dbReference type="EMBL" id="BAC90632.1"/>
    </source>
</evidence>
<gene>
    <name evidence="8" type="ordered locus">glr2691</name>
</gene>
<feature type="region of interest" description="Disordered" evidence="6">
    <location>
        <begin position="343"/>
        <end position="369"/>
    </location>
</feature>
<feature type="transmembrane region" description="Helical" evidence="7">
    <location>
        <begin position="86"/>
        <end position="104"/>
    </location>
</feature>
<reference evidence="8 9" key="2">
    <citation type="journal article" date="2003" name="DNA Res.">
        <title>Complete genome structure of Gloeobacter violaceus PCC 7421, a cyanobacterium that lacks thylakoids (supplement).</title>
        <authorList>
            <person name="Nakamura Y."/>
            <person name="Kaneko T."/>
            <person name="Sato S."/>
            <person name="Mimuro M."/>
            <person name="Miyashita H."/>
            <person name="Tsuchiya T."/>
            <person name="Sasamoto S."/>
            <person name="Watanabe A."/>
            <person name="Kawashima K."/>
            <person name="Kishida Y."/>
            <person name="Kiyokawa C."/>
            <person name="Kohara M."/>
            <person name="Matsumoto M."/>
            <person name="Matsuno A."/>
            <person name="Nakazaki N."/>
            <person name="Shimpo S."/>
            <person name="Takeuchi C."/>
            <person name="Yamada M."/>
            <person name="Tabata S."/>
        </authorList>
    </citation>
    <scope>NUCLEOTIDE SEQUENCE [LARGE SCALE GENOMIC DNA]</scope>
    <source>
        <strain evidence="9">ATCC 29082 / PCC 7421</strain>
    </source>
</reference>